<evidence type="ECO:0000313" key="3">
    <source>
        <dbReference type="Proteomes" id="UP001178507"/>
    </source>
</evidence>
<evidence type="ECO:0000313" key="2">
    <source>
        <dbReference type="EMBL" id="CAJ1373532.1"/>
    </source>
</evidence>
<organism evidence="2 3">
    <name type="scientific">Effrenium voratum</name>
    <dbReference type="NCBI Taxonomy" id="2562239"/>
    <lineage>
        <taxon>Eukaryota</taxon>
        <taxon>Sar</taxon>
        <taxon>Alveolata</taxon>
        <taxon>Dinophyceae</taxon>
        <taxon>Suessiales</taxon>
        <taxon>Symbiodiniaceae</taxon>
        <taxon>Effrenium</taxon>
    </lineage>
</organism>
<proteinExistence type="predicted"/>
<evidence type="ECO:0000256" key="1">
    <source>
        <dbReference type="SAM" id="MobiDB-lite"/>
    </source>
</evidence>
<name>A0AA36MNF8_9DINO</name>
<accession>A0AA36MNF8</accession>
<dbReference type="AlphaFoldDB" id="A0AA36MNF8"/>
<protein>
    <submittedName>
        <fullName evidence="2">Uncharacterized protein</fullName>
    </submittedName>
</protein>
<dbReference type="Proteomes" id="UP001178507">
    <property type="component" value="Unassembled WGS sequence"/>
</dbReference>
<comment type="caution">
    <text evidence="2">The sequence shown here is derived from an EMBL/GenBank/DDBJ whole genome shotgun (WGS) entry which is preliminary data.</text>
</comment>
<sequence>MNHLSRASGPPGQSETERRSASEAAGGHGRDQAKLASQKPGPQLRSKAHLSQGFSTKGPLTLSITKMRCTKRCVSVRVWARVCLYAQLELSFVETNAANEAADLYCGPKMRHSAHNRGRSVARLCQCHAFRCAAAPPHSARQTAGR</sequence>
<gene>
    <name evidence="2" type="ORF">EVOR1521_LOCUS3320</name>
</gene>
<reference evidence="2" key="1">
    <citation type="submission" date="2023-08" db="EMBL/GenBank/DDBJ databases">
        <authorList>
            <person name="Chen Y."/>
            <person name="Shah S."/>
            <person name="Dougan E. K."/>
            <person name="Thang M."/>
            <person name="Chan C."/>
        </authorList>
    </citation>
    <scope>NUCLEOTIDE SEQUENCE</scope>
</reference>
<keyword evidence="3" id="KW-1185">Reference proteome</keyword>
<feature type="region of interest" description="Disordered" evidence="1">
    <location>
        <begin position="1"/>
        <end position="58"/>
    </location>
</feature>
<dbReference type="EMBL" id="CAUJNA010000202">
    <property type="protein sequence ID" value="CAJ1373532.1"/>
    <property type="molecule type" value="Genomic_DNA"/>
</dbReference>